<feature type="transmembrane region" description="Helical" evidence="2">
    <location>
        <begin position="309"/>
        <end position="330"/>
    </location>
</feature>
<feature type="transmembrane region" description="Helical" evidence="2">
    <location>
        <begin position="210"/>
        <end position="228"/>
    </location>
</feature>
<reference evidence="3 4" key="1">
    <citation type="submission" date="2016-05" db="EMBL/GenBank/DDBJ databases">
        <title>A degradative enzymes factory behind the ericoid mycorrhizal symbiosis.</title>
        <authorList>
            <consortium name="DOE Joint Genome Institute"/>
            <person name="Martino E."/>
            <person name="Morin E."/>
            <person name="Grelet G."/>
            <person name="Kuo A."/>
            <person name="Kohler A."/>
            <person name="Daghino S."/>
            <person name="Barry K."/>
            <person name="Choi C."/>
            <person name="Cichocki N."/>
            <person name="Clum A."/>
            <person name="Copeland A."/>
            <person name="Hainaut M."/>
            <person name="Haridas S."/>
            <person name="Labutti K."/>
            <person name="Lindquist E."/>
            <person name="Lipzen A."/>
            <person name="Khouja H.-R."/>
            <person name="Murat C."/>
            <person name="Ohm R."/>
            <person name="Olson A."/>
            <person name="Spatafora J."/>
            <person name="Veneault-Fourrey C."/>
            <person name="Henrissat B."/>
            <person name="Grigoriev I."/>
            <person name="Martin F."/>
            <person name="Perotto S."/>
        </authorList>
    </citation>
    <scope>NUCLEOTIDE SEQUENCE [LARGE SCALE GENOMIC DNA]</scope>
    <source>
        <strain evidence="3 4">UAMH 7357</strain>
    </source>
</reference>
<feature type="compositionally biased region" description="Basic and acidic residues" evidence="1">
    <location>
        <begin position="135"/>
        <end position="158"/>
    </location>
</feature>
<evidence type="ECO:0000256" key="2">
    <source>
        <dbReference type="SAM" id="Phobius"/>
    </source>
</evidence>
<feature type="transmembrane region" description="Helical" evidence="2">
    <location>
        <begin position="99"/>
        <end position="117"/>
    </location>
</feature>
<protein>
    <submittedName>
        <fullName evidence="3">Uncharacterized protein</fullName>
    </submittedName>
</protein>
<feature type="transmembrane region" description="Helical" evidence="2">
    <location>
        <begin position="376"/>
        <end position="407"/>
    </location>
</feature>
<dbReference type="Proteomes" id="UP000235672">
    <property type="component" value="Unassembled WGS sequence"/>
</dbReference>
<keyword evidence="2" id="KW-1133">Transmembrane helix</keyword>
<accession>A0A2J6PRD0</accession>
<evidence type="ECO:0000313" key="3">
    <source>
        <dbReference type="EMBL" id="PMD16590.1"/>
    </source>
</evidence>
<proteinExistence type="predicted"/>
<dbReference type="PANTHER" id="PTHR35043">
    <property type="entry name" value="TRANSCRIPTION FACTOR DOMAIN-CONTAINING PROTEIN"/>
    <property type="match status" value="1"/>
</dbReference>
<evidence type="ECO:0000313" key="4">
    <source>
        <dbReference type="Proteomes" id="UP000235672"/>
    </source>
</evidence>
<keyword evidence="2" id="KW-0472">Membrane</keyword>
<evidence type="ECO:0000256" key="1">
    <source>
        <dbReference type="SAM" id="MobiDB-lite"/>
    </source>
</evidence>
<feature type="transmembrane region" description="Helical" evidence="2">
    <location>
        <begin position="342"/>
        <end position="364"/>
    </location>
</feature>
<sequence length="428" mass="47959">MIIAPRSFSPIASQGLSTRSVGANITSGDGRVGWVSASPGRSTSNILWSCFSILLICAWKSIHFNVPSDEERDAGWHKLWKTLPYWPTKSLRRRWRKRLGCMLIVILAPEIGVAIAMDQYLSARMAEGGWNMQTKDSDEGEKVKNDNERRDEREGKRAEQVLTVDEGMKDEIDDLSKADAFTKLFACVQSIWLIVQSIARVLAGLPITQLELATMALVFCALLMYTLWWDKPFGVERSITIHANYGHSISATVKAIKQLGSEDPALWNLTVGVLLDVEKSSVLCFGKMLRDVLKNLFGVSCTITIPRDFTIFLTFYLTATLFSAFHIGAWNWEFPTPTIRTVWRYFALAATGAGPLAIMISLLTGMVYDMVVVSDLYVLFIVVSFFLLGVTYIVARLGLIVLIFYCFCSMPAGVYETVRWTDFLPHVA</sequence>
<name>A0A2J6PRD0_9HELO</name>
<gene>
    <name evidence="3" type="ORF">NA56DRAFT_580382</name>
</gene>
<dbReference type="OrthoDB" id="9451547at2759"/>
<feature type="region of interest" description="Disordered" evidence="1">
    <location>
        <begin position="132"/>
        <end position="158"/>
    </location>
</feature>
<keyword evidence="2" id="KW-0812">Transmembrane</keyword>
<dbReference type="AlphaFoldDB" id="A0A2J6PRD0"/>
<keyword evidence="4" id="KW-1185">Reference proteome</keyword>
<dbReference type="EMBL" id="KZ613505">
    <property type="protein sequence ID" value="PMD16590.1"/>
    <property type="molecule type" value="Genomic_DNA"/>
</dbReference>
<dbReference type="PANTHER" id="PTHR35043:SF7">
    <property type="entry name" value="TRANSCRIPTION FACTOR DOMAIN-CONTAINING PROTEIN"/>
    <property type="match status" value="1"/>
</dbReference>
<organism evidence="3 4">
    <name type="scientific">Hyaloscypha hepaticicola</name>
    <dbReference type="NCBI Taxonomy" id="2082293"/>
    <lineage>
        <taxon>Eukaryota</taxon>
        <taxon>Fungi</taxon>
        <taxon>Dikarya</taxon>
        <taxon>Ascomycota</taxon>
        <taxon>Pezizomycotina</taxon>
        <taxon>Leotiomycetes</taxon>
        <taxon>Helotiales</taxon>
        <taxon>Hyaloscyphaceae</taxon>
        <taxon>Hyaloscypha</taxon>
    </lineage>
</organism>